<evidence type="ECO:0000313" key="2">
    <source>
        <dbReference type="Proteomes" id="UP000033551"/>
    </source>
</evidence>
<keyword evidence="2" id="KW-1185">Reference proteome</keyword>
<comment type="caution">
    <text evidence="1">The sequence shown here is derived from an EMBL/GenBank/DDBJ whole genome shotgun (WGS) entry which is preliminary data.</text>
</comment>
<proteinExistence type="predicted"/>
<evidence type="ECO:0000313" key="1">
    <source>
        <dbReference type="EMBL" id="KJY34812.1"/>
    </source>
</evidence>
<dbReference type="EMBL" id="JZWV01000261">
    <property type="protein sequence ID" value="KJY34812.1"/>
    <property type="molecule type" value="Genomic_DNA"/>
</dbReference>
<dbReference type="AlphaFoldDB" id="A0A0F4JKE4"/>
<protein>
    <submittedName>
        <fullName evidence="1">Uncharacterized protein</fullName>
    </submittedName>
</protein>
<organism evidence="1 2">
    <name type="scientific">Streptomyces katrae</name>
    <dbReference type="NCBI Taxonomy" id="68223"/>
    <lineage>
        <taxon>Bacteria</taxon>
        <taxon>Bacillati</taxon>
        <taxon>Actinomycetota</taxon>
        <taxon>Actinomycetes</taxon>
        <taxon>Kitasatosporales</taxon>
        <taxon>Streptomycetaceae</taxon>
        <taxon>Streptomyces</taxon>
    </lineage>
</organism>
<reference evidence="1 2" key="1">
    <citation type="submission" date="2015-02" db="EMBL/GenBank/DDBJ databases">
        <authorList>
            <person name="Ju K.-S."/>
            <person name="Doroghazi J.R."/>
            <person name="Metcalf W."/>
        </authorList>
    </citation>
    <scope>NUCLEOTIDE SEQUENCE [LARGE SCALE GENOMIC DNA]</scope>
    <source>
        <strain evidence="1 2">NRRL ISP-5550</strain>
    </source>
</reference>
<name>A0A0F4JKE4_9ACTN</name>
<dbReference type="PATRIC" id="fig|68223.7.peg.6263"/>
<gene>
    <name evidence="1" type="ORF">VR44_11260</name>
</gene>
<sequence>MAALQDRQVLLMLYGRGPDRPPTDPNGFRERVEQLGSSAMSELAAHIGPNTPIHPYAKLINRRKLYHRMPSWPDRFLVLMSRVGHSPQLHRALLQIYQLLPPTSLCDPRAVLAACRPGRLVRRRRT</sequence>
<dbReference type="Proteomes" id="UP000033551">
    <property type="component" value="Unassembled WGS sequence"/>
</dbReference>
<accession>A0A0F4JKE4</accession>